<dbReference type="HOGENOM" id="CLU_735556_0_0_5"/>
<dbReference type="GO" id="GO:0008168">
    <property type="term" value="F:methyltransferase activity"/>
    <property type="evidence" value="ECO:0007669"/>
    <property type="project" value="UniProtKB-KW"/>
</dbReference>
<dbReference type="AlphaFoldDB" id="A0A0A0HKX5"/>
<dbReference type="RefSeq" id="WP_037271228.1">
    <property type="nucleotide sequence ID" value="NZ_KN293978.2"/>
</dbReference>
<organism evidence="3 4">
    <name type="scientific">Roseovarius mucosus DSM 17069</name>
    <dbReference type="NCBI Taxonomy" id="1288298"/>
    <lineage>
        <taxon>Bacteria</taxon>
        <taxon>Pseudomonadati</taxon>
        <taxon>Pseudomonadota</taxon>
        <taxon>Alphaproteobacteria</taxon>
        <taxon>Rhodobacterales</taxon>
        <taxon>Roseobacteraceae</taxon>
        <taxon>Roseovarius</taxon>
    </lineage>
</organism>
<dbReference type="eggNOG" id="COG1196">
    <property type="taxonomic scope" value="Bacteria"/>
</dbReference>
<evidence type="ECO:0000256" key="2">
    <source>
        <dbReference type="SAM" id="MobiDB-lite"/>
    </source>
</evidence>
<comment type="caution">
    <text evidence="3">The sequence shown here is derived from an EMBL/GenBank/DDBJ whole genome shotgun (WGS) entry which is preliminary data.</text>
</comment>
<feature type="compositionally biased region" description="Low complexity" evidence="2">
    <location>
        <begin position="338"/>
        <end position="352"/>
    </location>
</feature>
<keyword evidence="1" id="KW-0175">Coiled coil</keyword>
<protein>
    <submittedName>
        <fullName evidence="3">Methyltransferase, FkbM family</fullName>
    </submittedName>
</protein>
<dbReference type="GO" id="GO:0032259">
    <property type="term" value="P:methylation"/>
    <property type="evidence" value="ECO:0007669"/>
    <property type="project" value="UniProtKB-KW"/>
</dbReference>
<dbReference type="PATRIC" id="fig|1288298.3.peg.1335"/>
<gene>
    <name evidence="3" type="ORF">rosmuc_01323</name>
</gene>
<reference evidence="3 4" key="1">
    <citation type="submission" date="2013-01" db="EMBL/GenBank/DDBJ databases">
        <authorList>
            <person name="Fiebig A."/>
            <person name="Goeker M."/>
            <person name="Klenk H.-P.P."/>
        </authorList>
    </citation>
    <scope>NUCLEOTIDE SEQUENCE [LARGE SCALE GENOMIC DNA]</scope>
    <source>
        <strain evidence="3 4">DSM 17069</strain>
    </source>
</reference>
<dbReference type="OrthoDB" id="7873849at2"/>
<name>A0A0A0HKX5_9RHOB</name>
<dbReference type="Gene3D" id="3.40.50.150">
    <property type="entry name" value="Vaccinia Virus protein VP39"/>
    <property type="match status" value="1"/>
</dbReference>
<evidence type="ECO:0000256" key="1">
    <source>
        <dbReference type="SAM" id="Coils"/>
    </source>
</evidence>
<dbReference type="Proteomes" id="UP000030021">
    <property type="component" value="Unassembled WGS sequence"/>
</dbReference>
<dbReference type="NCBIfam" id="TIGR01444">
    <property type="entry name" value="fkbM_fam"/>
    <property type="match status" value="1"/>
</dbReference>
<keyword evidence="3" id="KW-0808">Transferase</keyword>
<feature type="coiled-coil region" evidence="1">
    <location>
        <begin position="203"/>
        <end position="322"/>
    </location>
</feature>
<evidence type="ECO:0000313" key="4">
    <source>
        <dbReference type="Proteomes" id="UP000030021"/>
    </source>
</evidence>
<keyword evidence="3" id="KW-0489">Methyltransferase</keyword>
<sequence>MSEHPVIETKARTFIHVGAGAGKRLAEFQRHEPDKIVLVEAERSAAARLTQKNATASHVQVIQAALGREEGEAELSLWNFARLNSTQEPTSELHELFPGLIRKERQSVPVITPARLMSEMGPVKRPLSVILETPGNEMIFLEACKADGVLDQIDQLELLAAEEVLYEGAATRAELEAWLSEEGFVVTLRDEEDADWTVLHLVADQKSRALLRAEARIAELSATVASLEAALKATRARADQQESAQSAAVEAKISTLEATAADLVKQRQSAEQKRDEAMSTLDFQTRYQAMLQVDLEHLRERLEQSETQRQRQEDLLGKLTAKLSLAAEYLRHMPANGPESLAASPSPELSSPRGRTDAKRKKTKAGKGSNA</sequence>
<proteinExistence type="predicted"/>
<dbReference type="EMBL" id="AONH01000007">
    <property type="protein sequence ID" value="KGM88492.1"/>
    <property type="molecule type" value="Genomic_DNA"/>
</dbReference>
<dbReference type="InterPro" id="IPR029063">
    <property type="entry name" value="SAM-dependent_MTases_sf"/>
</dbReference>
<accession>A0A0A0HKX5</accession>
<dbReference type="SUPFAM" id="SSF53335">
    <property type="entry name" value="S-adenosyl-L-methionine-dependent methyltransferases"/>
    <property type="match status" value="1"/>
</dbReference>
<feature type="region of interest" description="Disordered" evidence="2">
    <location>
        <begin position="335"/>
        <end position="371"/>
    </location>
</feature>
<dbReference type="InterPro" id="IPR006342">
    <property type="entry name" value="FkbM_mtfrase"/>
</dbReference>
<evidence type="ECO:0000313" key="3">
    <source>
        <dbReference type="EMBL" id="KGM88492.1"/>
    </source>
</evidence>